<gene>
    <name evidence="2" type="ORF">RIF29_11276</name>
</gene>
<organism evidence="2 3">
    <name type="scientific">Crotalaria pallida</name>
    <name type="common">Smooth rattlebox</name>
    <name type="synonym">Crotalaria striata</name>
    <dbReference type="NCBI Taxonomy" id="3830"/>
    <lineage>
        <taxon>Eukaryota</taxon>
        <taxon>Viridiplantae</taxon>
        <taxon>Streptophyta</taxon>
        <taxon>Embryophyta</taxon>
        <taxon>Tracheophyta</taxon>
        <taxon>Spermatophyta</taxon>
        <taxon>Magnoliopsida</taxon>
        <taxon>eudicotyledons</taxon>
        <taxon>Gunneridae</taxon>
        <taxon>Pentapetalae</taxon>
        <taxon>rosids</taxon>
        <taxon>fabids</taxon>
        <taxon>Fabales</taxon>
        <taxon>Fabaceae</taxon>
        <taxon>Papilionoideae</taxon>
        <taxon>50 kb inversion clade</taxon>
        <taxon>genistoids sensu lato</taxon>
        <taxon>core genistoids</taxon>
        <taxon>Crotalarieae</taxon>
        <taxon>Crotalaria</taxon>
    </lineage>
</organism>
<dbReference type="AlphaFoldDB" id="A0AAN9NZV0"/>
<keyword evidence="3" id="KW-1185">Reference proteome</keyword>
<proteinExistence type="predicted"/>
<dbReference type="EMBL" id="JAYWIO010000002">
    <property type="protein sequence ID" value="KAK7282468.1"/>
    <property type="molecule type" value="Genomic_DNA"/>
</dbReference>
<name>A0AAN9NZV0_CROPI</name>
<feature type="region of interest" description="Disordered" evidence="1">
    <location>
        <begin position="269"/>
        <end position="317"/>
    </location>
</feature>
<feature type="region of interest" description="Disordered" evidence="1">
    <location>
        <begin position="161"/>
        <end position="191"/>
    </location>
</feature>
<feature type="compositionally biased region" description="Basic and acidic residues" evidence="1">
    <location>
        <begin position="307"/>
        <end position="317"/>
    </location>
</feature>
<feature type="compositionally biased region" description="Polar residues" evidence="1">
    <location>
        <begin position="10"/>
        <end position="20"/>
    </location>
</feature>
<evidence type="ECO:0000313" key="3">
    <source>
        <dbReference type="Proteomes" id="UP001372338"/>
    </source>
</evidence>
<reference evidence="2 3" key="1">
    <citation type="submission" date="2024-01" db="EMBL/GenBank/DDBJ databases">
        <title>The genomes of 5 underutilized Papilionoideae crops provide insights into root nodulation and disease resistanc.</title>
        <authorList>
            <person name="Yuan L."/>
        </authorList>
    </citation>
    <scope>NUCLEOTIDE SEQUENCE [LARGE SCALE GENOMIC DNA]</scope>
    <source>
        <strain evidence="2">ZHUSHIDOU_FW_LH</strain>
        <tissue evidence="2">Leaf</tissue>
    </source>
</reference>
<feature type="region of interest" description="Disordered" evidence="1">
    <location>
        <begin position="1"/>
        <end position="50"/>
    </location>
</feature>
<sequence>MKNPLLGFISSFTEDNGKSSTQEEDLKRRSTKKIKTSLVDGSSIPDAPVDDNMEAVNVEGEEITVEDDPVTENSPKDATSYAATLMKPHGPIRETVFVEENDDLPENKWYSAMETKDEEPFNLSESCPDKSNALAHSPCTDLNSMPMEQVQKFGGEEDADVSHNMHIDDANQAPNQSINVEDAPPSNKSSEFGPWMLAKKLLKIKPKVNTRGESLPKSHVNAAASTRFEALNSDMEISLDNSKEVPQDNTTRDKDNLKVVDIINHGKAAAANPSKSTRIRNATGGKNPQIKGKSVSHGNKQVAPKAKQKDTTTVNHKETMKEKETALEALENTKDHYKDANQIVKEREKVILQRMKNFPVTNSTFMNFLDAHTIHINNEEVEFAMKAHQLTKGSLNPKPPDKEMSTNLNSTMMIDLKKNNMQVLNESEVDMSSGGVVSAPGHAQEKAFIASLPEDGRWR</sequence>
<feature type="compositionally biased region" description="Polar residues" evidence="1">
    <location>
        <begin position="273"/>
        <end position="286"/>
    </location>
</feature>
<protein>
    <submittedName>
        <fullName evidence="2">Uncharacterized protein</fullName>
    </submittedName>
</protein>
<comment type="caution">
    <text evidence="2">The sequence shown here is derived from an EMBL/GenBank/DDBJ whole genome shotgun (WGS) entry which is preliminary data.</text>
</comment>
<dbReference type="Proteomes" id="UP001372338">
    <property type="component" value="Unassembled WGS sequence"/>
</dbReference>
<feature type="region of interest" description="Disordered" evidence="1">
    <location>
        <begin position="116"/>
        <end position="142"/>
    </location>
</feature>
<accession>A0AAN9NZV0</accession>
<evidence type="ECO:0000313" key="2">
    <source>
        <dbReference type="EMBL" id="KAK7282468.1"/>
    </source>
</evidence>
<evidence type="ECO:0000256" key="1">
    <source>
        <dbReference type="SAM" id="MobiDB-lite"/>
    </source>
</evidence>